<dbReference type="AlphaFoldDB" id="A0A4D6LD32"/>
<name>A0A4D6LD32_VIGUN</name>
<sequence>MAPSFTHLTKPPSATSEHTIADRNCVWQQPRRWITMDSLVVHIAPARPRHSCRKFASPATLLSHQNERQINVHLRARTCNLCTTTASFHNTYNQHAALLEFGSLLIRVSSKAHLVSQNLKGFFFPFTQHGTSPHQASPHNITDADSTYSHRTYHVRRRRIRSSPEGPLTLLDTTKGVTGATMVSSSFLPVERTKRSSPIDESHRR</sequence>
<dbReference type="EMBL" id="CP039347">
    <property type="protein sequence ID" value="QCD86306.1"/>
    <property type="molecule type" value="Genomic_DNA"/>
</dbReference>
<evidence type="ECO:0000313" key="2">
    <source>
        <dbReference type="Proteomes" id="UP000501690"/>
    </source>
</evidence>
<dbReference type="Proteomes" id="UP000501690">
    <property type="component" value="Linkage Group LG3"/>
</dbReference>
<accession>A0A4D6LD32</accession>
<reference evidence="1 2" key="1">
    <citation type="submission" date="2019-04" db="EMBL/GenBank/DDBJ databases">
        <title>An improved genome assembly and genetic linkage map for asparagus bean, Vigna unguiculata ssp. sesquipedialis.</title>
        <authorList>
            <person name="Xia Q."/>
            <person name="Zhang R."/>
            <person name="Dong Y."/>
        </authorList>
    </citation>
    <scope>NUCLEOTIDE SEQUENCE [LARGE SCALE GENOMIC DNA]</scope>
    <source>
        <tissue evidence="1">Leaf</tissue>
    </source>
</reference>
<organism evidence="1 2">
    <name type="scientific">Vigna unguiculata</name>
    <name type="common">Cowpea</name>
    <dbReference type="NCBI Taxonomy" id="3917"/>
    <lineage>
        <taxon>Eukaryota</taxon>
        <taxon>Viridiplantae</taxon>
        <taxon>Streptophyta</taxon>
        <taxon>Embryophyta</taxon>
        <taxon>Tracheophyta</taxon>
        <taxon>Spermatophyta</taxon>
        <taxon>Magnoliopsida</taxon>
        <taxon>eudicotyledons</taxon>
        <taxon>Gunneridae</taxon>
        <taxon>Pentapetalae</taxon>
        <taxon>rosids</taxon>
        <taxon>fabids</taxon>
        <taxon>Fabales</taxon>
        <taxon>Fabaceae</taxon>
        <taxon>Papilionoideae</taxon>
        <taxon>50 kb inversion clade</taxon>
        <taxon>NPAAA clade</taxon>
        <taxon>indigoferoid/millettioid clade</taxon>
        <taxon>Phaseoleae</taxon>
        <taxon>Vigna</taxon>
    </lineage>
</organism>
<keyword evidence="2" id="KW-1185">Reference proteome</keyword>
<evidence type="ECO:0000313" key="1">
    <source>
        <dbReference type="EMBL" id="QCD86306.1"/>
    </source>
</evidence>
<protein>
    <submittedName>
        <fullName evidence="1">Uncharacterized protein</fullName>
    </submittedName>
</protein>
<proteinExistence type="predicted"/>
<gene>
    <name evidence="1" type="ORF">DEO72_LG3g827</name>
</gene>